<reference evidence="8" key="1">
    <citation type="submission" date="2020-02" db="EMBL/GenBank/DDBJ databases">
        <authorList>
            <person name="Scholz U."/>
            <person name="Mascher M."/>
            <person name="Fiebig A."/>
        </authorList>
    </citation>
    <scope>NUCLEOTIDE SEQUENCE</scope>
</reference>
<evidence type="ECO:0000313" key="8">
    <source>
        <dbReference type="EMBL" id="CAA7404208.1"/>
    </source>
</evidence>
<dbReference type="AlphaFoldDB" id="A0A7I8L499"/>
<feature type="domain" description="Phytocyanin" evidence="7">
    <location>
        <begin position="37"/>
        <end position="137"/>
    </location>
</feature>
<evidence type="ECO:0000256" key="4">
    <source>
        <dbReference type="ARBA" id="ARBA00035011"/>
    </source>
</evidence>
<sequence length="174" mass="19039">MAQRWALGGSGGGRKAAVLLLPPVLFLCFLSGLASAGLHVVGDKQQWRDGVNYSEWTTRSHFYIQDWLVFYFQKGMYDVVQVRNESAYNQCLAGDPVLNWSRGHSFAMQLNHTGRYYFICSRGYCYGGMKFSILVEPLPPPAPASPPTSTSESTVLSSFWSLAAAAATAIAASV</sequence>
<dbReference type="PANTHER" id="PTHR33021">
    <property type="entry name" value="BLUE COPPER PROTEIN"/>
    <property type="match status" value="1"/>
</dbReference>
<keyword evidence="3" id="KW-0325">Glycoprotein</keyword>
<evidence type="ECO:0000256" key="2">
    <source>
        <dbReference type="ARBA" id="ARBA00023157"/>
    </source>
</evidence>
<dbReference type="PANTHER" id="PTHR33021:SF214">
    <property type="entry name" value="BLUE COPPER PROTEIN"/>
    <property type="match status" value="1"/>
</dbReference>
<keyword evidence="9" id="KW-1185">Reference proteome</keyword>
<dbReference type="Proteomes" id="UP000663760">
    <property type="component" value="Chromosome 10"/>
</dbReference>
<accession>A0A7I8L499</accession>
<evidence type="ECO:0000256" key="3">
    <source>
        <dbReference type="ARBA" id="ARBA00023180"/>
    </source>
</evidence>
<evidence type="ECO:0000256" key="6">
    <source>
        <dbReference type="SAM" id="SignalP"/>
    </source>
</evidence>
<dbReference type="Pfam" id="PF02298">
    <property type="entry name" value="Cu_bind_like"/>
    <property type="match status" value="1"/>
</dbReference>
<dbReference type="OrthoDB" id="1851979at2759"/>
<dbReference type="GO" id="GO:0009055">
    <property type="term" value="F:electron transfer activity"/>
    <property type="evidence" value="ECO:0007669"/>
    <property type="project" value="InterPro"/>
</dbReference>
<feature type="signal peptide" evidence="6">
    <location>
        <begin position="1"/>
        <end position="36"/>
    </location>
</feature>
<name>A0A7I8L499_SPIIN</name>
<gene>
    <name evidence="8" type="ORF">SI8410_10014886</name>
</gene>
<dbReference type="SUPFAM" id="SSF49503">
    <property type="entry name" value="Cupredoxins"/>
    <property type="match status" value="1"/>
</dbReference>
<evidence type="ECO:0000256" key="5">
    <source>
        <dbReference type="ARBA" id="ARBA00037626"/>
    </source>
</evidence>
<evidence type="ECO:0000313" key="9">
    <source>
        <dbReference type="Proteomes" id="UP000663760"/>
    </source>
</evidence>
<dbReference type="InterPro" id="IPR008972">
    <property type="entry name" value="Cupredoxin"/>
</dbReference>
<dbReference type="GO" id="GO:0005886">
    <property type="term" value="C:plasma membrane"/>
    <property type="evidence" value="ECO:0007669"/>
    <property type="project" value="TreeGrafter"/>
</dbReference>
<dbReference type="FunFam" id="2.60.40.420:FF:000018">
    <property type="entry name" value="Lamin-like protein"/>
    <property type="match status" value="1"/>
</dbReference>
<dbReference type="Gene3D" id="2.60.40.420">
    <property type="entry name" value="Cupredoxins - blue copper proteins"/>
    <property type="match status" value="1"/>
</dbReference>
<feature type="chain" id="PRO_5029746641" description="Phytocyanin domain-containing protein" evidence="6">
    <location>
        <begin position="37"/>
        <end position="174"/>
    </location>
</feature>
<protein>
    <recommendedName>
        <fullName evidence="7">Phytocyanin domain-containing protein</fullName>
    </recommendedName>
</protein>
<comment type="similarity">
    <text evidence="4">Belongs to the early nodulin-like (ENODL) family.</text>
</comment>
<organism evidence="8 9">
    <name type="scientific">Spirodela intermedia</name>
    <name type="common">Intermediate duckweed</name>
    <dbReference type="NCBI Taxonomy" id="51605"/>
    <lineage>
        <taxon>Eukaryota</taxon>
        <taxon>Viridiplantae</taxon>
        <taxon>Streptophyta</taxon>
        <taxon>Embryophyta</taxon>
        <taxon>Tracheophyta</taxon>
        <taxon>Spermatophyta</taxon>
        <taxon>Magnoliopsida</taxon>
        <taxon>Liliopsida</taxon>
        <taxon>Araceae</taxon>
        <taxon>Lemnoideae</taxon>
        <taxon>Spirodela</taxon>
    </lineage>
</organism>
<keyword evidence="1 6" id="KW-0732">Signal</keyword>
<keyword evidence="2" id="KW-1015">Disulfide bond</keyword>
<dbReference type="InterPro" id="IPR039391">
    <property type="entry name" value="Phytocyanin-like"/>
</dbReference>
<evidence type="ECO:0000259" key="7">
    <source>
        <dbReference type="PROSITE" id="PS51485"/>
    </source>
</evidence>
<comment type="function">
    <text evidence="5">May act as a carbohydrate transporter.</text>
</comment>
<dbReference type="EMBL" id="LR746273">
    <property type="protein sequence ID" value="CAA7404208.1"/>
    <property type="molecule type" value="Genomic_DNA"/>
</dbReference>
<dbReference type="InterPro" id="IPR003245">
    <property type="entry name" value="Phytocyanin_dom"/>
</dbReference>
<dbReference type="PROSITE" id="PS51485">
    <property type="entry name" value="PHYTOCYANIN"/>
    <property type="match status" value="1"/>
</dbReference>
<evidence type="ECO:0000256" key="1">
    <source>
        <dbReference type="ARBA" id="ARBA00022729"/>
    </source>
</evidence>
<proteinExistence type="inferred from homology"/>